<organism evidence="9 10">
    <name type="scientific">Batrachochytrium salamandrivorans</name>
    <dbReference type="NCBI Taxonomy" id="1357716"/>
    <lineage>
        <taxon>Eukaryota</taxon>
        <taxon>Fungi</taxon>
        <taxon>Fungi incertae sedis</taxon>
        <taxon>Chytridiomycota</taxon>
        <taxon>Chytridiomycota incertae sedis</taxon>
        <taxon>Chytridiomycetes</taxon>
        <taxon>Rhizophydiales</taxon>
        <taxon>Rhizophydiales incertae sedis</taxon>
        <taxon>Batrachochytrium</taxon>
    </lineage>
</organism>
<evidence type="ECO:0000256" key="6">
    <source>
        <dbReference type="RuleBase" id="RU368021"/>
    </source>
</evidence>
<name>A0ABQ8F3A8_9FUNG</name>
<protein>
    <recommendedName>
        <fullName evidence="6">Pre-rRNA-processing protein</fullName>
    </recommendedName>
</protein>
<evidence type="ECO:0000259" key="7">
    <source>
        <dbReference type="Pfam" id="PF12333"/>
    </source>
</evidence>
<gene>
    <name evidence="9" type="ORF">BASA50_009830</name>
</gene>
<dbReference type="PANTHER" id="PTHR16056:SF2">
    <property type="entry name" value="TESTIS-EXPRESSED PROTEIN 10"/>
    <property type="match status" value="1"/>
</dbReference>
<dbReference type="Pfam" id="PF12333">
    <property type="entry name" value="Ipi1_N"/>
    <property type="match status" value="1"/>
</dbReference>
<reference evidence="9 10" key="1">
    <citation type="submission" date="2021-02" db="EMBL/GenBank/DDBJ databases">
        <title>Variation within the Batrachochytrium salamandrivorans European outbreak.</title>
        <authorList>
            <person name="Kelly M."/>
            <person name="Pasmans F."/>
            <person name="Shea T.P."/>
            <person name="Munoz J.F."/>
            <person name="Carranza S."/>
            <person name="Cuomo C.A."/>
            <person name="Martel A."/>
        </authorList>
    </citation>
    <scope>NUCLEOTIDE SEQUENCE [LARGE SCALE GENOMIC DNA]</scope>
    <source>
        <strain evidence="9 10">AMFP18/2</strain>
    </source>
</reference>
<evidence type="ECO:0000259" key="8">
    <source>
        <dbReference type="Pfam" id="PF25781"/>
    </source>
</evidence>
<proteinExistence type="inferred from homology"/>
<dbReference type="EMBL" id="JAFCIX010000441">
    <property type="protein sequence ID" value="KAH6589737.1"/>
    <property type="molecule type" value="Genomic_DNA"/>
</dbReference>
<evidence type="ECO:0000313" key="10">
    <source>
        <dbReference type="Proteomes" id="UP001648503"/>
    </source>
</evidence>
<evidence type="ECO:0000256" key="2">
    <source>
        <dbReference type="ARBA" id="ARBA00004604"/>
    </source>
</evidence>
<evidence type="ECO:0000256" key="3">
    <source>
        <dbReference type="ARBA" id="ARBA00004642"/>
    </source>
</evidence>
<evidence type="ECO:0000256" key="5">
    <source>
        <dbReference type="ARBA" id="ARBA00023242"/>
    </source>
</evidence>
<keyword evidence="5 6" id="KW-0539">Nucleus</keyword>
<dbReference type="PANTHER" id="PTHR16056">
    <property type="entry name" value="REGULATOR OF MICROTUBULE DYNAMICS PROTEIN"/>
    <property type="match status" value="1"/>
</dbReference>
<accession>A0ABQ8F3A8</accession>
<sequence>MPKATRKKKLKAEDFQKKKLKVGKKVAPAENQTDVSFKTQKIALRPQRFAMTHEEAMTAAGKQQRFKDLLGQCRHYNPQSRKEALTQIQDLLSPDDTELVFLSLGIIANDVVALILDETHSVRKLLIAVLTNFFGWVDEGDIMPFGAVIVAYTTSAMSHIADSVRLDGLCLLKLLLSCFPKIVSKHSHTIMPHFMSLLSSNAKNQNGGSSGLGVGSALNASKGREQLLDSFYGFLQLVIPPKKSKIANLDESTEDMAIIEWDKPQNLMLLQQHMLVNSRYQESVQKSSFFSESIASTPSDRLNISGISATKTIKSRSYTLVTKTDIQNLFEDLYPRLIDFWIESSVIFQSPTLAWSSNINICLLVVQILLLVTQTEFLLSPEVLSKCRATFSKHVSQMFPFGATSSVVDEKIHKILAQMNLGYCKISLQLLTNSNRNDQVTTKVVDDVSQYIVQILYSSRLLSVHAPGLDLNVLDAIVYELYVSYQCFDTLQALIDFQTKTKSMQLAFGSFSILARLDVAIKSEEYIKWICTLPYQLIKLKNWHTDFSNAIISFLCQIVKSSSAEFGSVLMNKAVPFFYGSWKKSRDSDFGPFKDVPNSVQANSVMLLHYFPRWSDNMIQATAECFTLWSPAVSTIVSLLDTAHERQKTPELALPHSVYASLMLTIGTGYTQSSLGAVDVFSLQIAQSHVATIESFAAASCHHHQKAGTPALLQLWKRRQEVTKVIPTLVQLGQFLPRLSAMLNMTLPADGYLGVLMLLAYAADSTPSNKPMQEEQRATLISRIAEFETYCISQTLTTDILQRECVILCDKLRCKWIDP</sequence>
<dbReference type="InterPro" id="IPR024679">
    <property type="entry name" value="Ipi1_N"/>
</dbReference>
<feature type="domain" description="TEX10-like TPR repeats" evidence="8">
    <location>
        <begin position="528"/>
        <end position="691"/>
    </location>
</feature>
<keyword evidence="6" id="KW-0698">rRNA processing</keyword>
<dbReference type="InterPro" id="IPR016024">
    <property type="entry name" value="ARM-type_fold"/>
</dbReference>
<dbReference type="SUPFAM" id="SSF48371">
    <property type="entry name" value="ARM repeat"/>
    <property type="match status" value="1"/>
</dbReference>
<keyword evidence="10" id="KW-1185">Reference proteome</keyword>
<feature type="domain" description="Pre-rRNA-processing protein Ipi1 N-terminal" evidence="7">
    <location>
        <begin position="141"/>
        <end position="235"/>
    </location>
</feature>
<comment type="subunit">
    <text evidence="6">Component of the RIX1 complex.</text>
</comment>
<evidence type="ECO:0000313" key="9">
    <source>
        <dbReference type="EMBL" id="KAH6589737.1"/>
    </source>
</evidence>
<keyword evidence="6" id="KW-0690">Ribosome biogenesis</keyword>
<dbReference type="Pfam" id="PF25781">
    <property type="entry name" value="TPR_TEX10"/>
    <property type="match status" value="1"/>
</dbReference>
<evidence type="ECO:0000256" key="4">
    <source>
        <dbReference type="ARBA" id="ARBA00006427"/>
    </source>
</evidence>
<dbReference type="Proteomes" id="UP001648503">
    <property type="component" value="Unassembled WGS sequence"/>
</dbReference>
<comment type="caution">
    <text evidence="9">The sequence shown here is derived from an EMBL/GenBank/DDBJ whole genome shotgun (WGS) entry which is preliminary data.</text>
</comment>
<comment type="subcellular location">
    <subcellularLocation>
        <location evidence="2">Nucleus</location>
        <location evidence="2">Nucleolus</location>
    </subcellularLocation>
    <subcellularLocation>
        <location evidence="3">Nucleus</location>
        <location evidence="3">Nucleoplasm</location>
    </subcellularLocation>
</comment>
<comment type="function">
    <text evidence="1 6">Component of the RIX1 complex required for processing of ITS2 sequences from 35S pre-rRNA.</text>
</comment>
<evidence type="ECO:0000256" key="1">
    <source>
        <dbReference type="ARBA" id="ARBA00002355"/>
    </source>
</evidence>
<comment type="similarity">
    <text evidence="4 6">Belongs to the IPI1/TEX10 family.</text>
</comment>
<dbReference type="InterPro" id="IPR057949">
    <property type="entry name" value="TPR_TEX10"/>
</dbReference>